<protein>
    <submittedName>
        <fullName evidence="1">Uncharacterized protein</fullName>
    </submittedName>
</protein>
<sequence>MEIGLIATPLQPHKSITKRKTLVYMLCTPSSIIEPILYLRQQGMLLSIHSTFQTNGNAGNLLTTSGCNHFCPLVVQSQTNTRCRTRGN</sequence>
<organism evidence="1 2">
    <name type="scientific">Caerostris extrusa</name>
    <name type="common">Bark spider</name>
    <name type="synonym">Caerostris bankana</name>
    <dbReference type="NCBI Taxonomy" id="172846"/>
    <lineage>
        <taxon>Eukaryota</taxon>
        <taxon>Metazoa</taxon>
        <taxon>Ecdysozoa</taxon>
        <taxon>Arthropoda</taxon>
        <taxon>Chelicerata</taxon>
        <taxon>Arachnida</taxon>
        <taxon>Araneae</taxon>
        <taxon>Araneomorphae</taxon>
        <taxon>Entelegynae</taxon>
        <taxon>Araneoidea</taxon>
        <taxon>Araneidae</taxon>
        <taxon>Caerostris</taxon>
    </lineage>
</organism>
<dbReference type="EMBL" id="BPLR01003703">
    <property type="protein sequence ID" value="GIX87683.1"/>
    <property type="molecule type" value="Genomic_DNA"/>
</dbReference>
<evidence type="ECO:0000313" key="1">
    <source>
        <dbReference type="EMBL" id="GIX87683.1"/>
    </source>
</evidence>
<dbReference type="AlphaFoldDB" id="A0AAV4NTG6"/>
<dbReference type="Proteomes" id="UP001054945">
    <property type="component" value="Unassembled WGS sequence"/>
</dbReference>
<accession>A0AAV4NTG6</accession>
<keyword evidence="2" id="KW-1185">Reference proteome</keyword>
<name>A0AAV4NTG6_CAEEX</name>
<comment type="caution">
    <text evidence="1">The sequence shown here is derived from an EMBL/GenBank/DDBJ whole genome shotgun (WGS) entry which is preliminary data.</text>
</comment>
<proteinExistence type="predicted"/>
<gene>
    <name evidence="1" type="ORF">CEXT_415071</name>
</gene>
<evidence type="ECO:0000313" key="2">
    <source>
        <dbReference type="Proteomes" id="UP001054945"/>
    </source>
</evidence>
<reference evidence="1 2" key="1">
    <citation type="submission" date="2021-06" db="EMBL/GenBank/DDBJ databases">
        <title>Caerostris extrusa draft genome.</title>
        <authorList>
            <person name="Kono N."/>
            <person name="Arakawa K."/>
        </authorList>
    </citation>
    <scope>NUCLEOTIDE SEQUENCE [LARGE SCALE GENOMIC DNA]</scope>
</reference>